<comment type="caution">
    <text evidence="2">The sequence shown here is derived from an EMBL/GenBank/DDBJ whole genome shotgun (WGS) entry which is preliminary data.</text>
</comment>
<evidence type="ECO:0000313" key="3">
    <source>
        <dbReference type="Proteomes" id="UP001583193"/>
    </source>
</evidence>
<dbReference type="Gene3D" id="3.40.50.1820">
    <property type="entry name" value="alpha/beta hydrolase"/>
    <property type="match status" value="1"/>
</dbReference>
<dbReference type="EMBL" id="JAVDPF010000016">
    <property type="protein sequence ID" value="KAL1876073.1"/>
    <property type="molecule type" value="Genomic_DNA"/>
</dbReference>
<dbReference type="InterPro" id="IPR029058">
    <property type="entry name" value="AB_hydrolase_fold"/>
</dbReference>
<dbReference type="SUPFAM" id="SSF53474">
    <property type="entry name" value="alpha/beta-Hydrolases"/>
    <property type="match status" value="1"/>
</dbReference>
<dbReference type="Proteomes" id="UP001583193">
    <property type="component" value="Unassembled WGS sequence"/>
</dbReference>
<name>A0ABR3XKA3_9EURO</name>
<gene>
    <name evidence="2" type="ORF">Plec18167_005334</name>
</gene>
<dbReference type="PANTHER" id="PTHR43798">
    <property type="entry name" value="MONOACYLGLYCEROL LIPASE"/>
    <property type="match status" value="1"/>
</dbReference>
<dbReference type="InterPro" id="IPR000073">
    <property type="entry name" value="AB_hydrolase_1"/>
</dbReference>
<feature type="domain" description="AB hydrolase-1" evidence="1">
    <location>
        <begin position="28"/>
        <end position="248"/>
    </location>
</feature>
<dbReference type="InterPro" id="IPR050266">
    <property type="entry name" value="AB_hydrolase_sf"/>
</dbReference>
<sequence>MPYLFIKDHKLNYADSHPEGAPSGGLTFICIHGLGSSQNYYYPVIPYLTDKHRCITFDNYGSGRSSYTGLEQSVESIAEDVISIMNELRVPNAVCVGHSMGGMVVSHLADAHPDKFLAVVAIGPVHPKSSIADIFEKRIRMVTESGMEGLADSIPNQATGSRATNLQKAFIRELILNQTPLGYASVCKAIAHAHPPNYAGVKAPFLLIAGQEDKSAPMDGCKYIFESISSEIKKMEVLPGVGHWHCIEAGDDVGRLIAEFTAMLQAGDSGLGADYW</sequence>
<dbReference type="PRINTS" id="PR00111">
    <property type="entry name" value="ABHYDROLASE"/>
</dbReference>
<keyword evidence="3" id="KW-1185">Reference proteome</keyword>
<proteinExistence type="predicted"/>
<accession>A0ABR3XKA3</accession>
<protein>
    <recommendedName>
        <fullName evidence="1">AB hydrolase-1 domain-containing protein</fullName>
    </recommendedName>
</protein>
<evidence type="ECO:0000313" key="2">
    <source>
        <dbReference type="EMBL" id="KAL1876073.1"/>
    </source>
</evidence>
<reference evidence="2 3" key="1">
    <citation type="journal article" date="2024" name="IMA Fungus">
        <title>IMA Genome - F19 : A genome assembly and annotation guide to empower mycologists, including annotated draft genome sequences of Ceratocystis pirilliformis, Diaporthe australafricana, Fusarium ophioides, Paecilomyces lecythidis, and Sporothrix stenoceras.</title>
        <authorList>
            <person name="Aylward J."/>
            <person name="Wilson A.M."/>
            <person name="Visagie C.M."/>
            <person name="Spraker J."/>
            <person name="Barnes I."/>
            <person name="Buitendag C."/>
            <person name="Ceriani C."/>
            <person name="Del Mar Angel L."/>
            <person name="du Plessis D."/>
            <person name="Fuchs T."/>
            <person name="Gasser K."/>
            <person name="Kramer D."/>
            <person name="Li W."/>
            <person name="Munsamy K."/>
            <person name="Piso A."/>
            <person name="Price J.L."/>
            <person name="Sonnekus B."/>
            <person name="Thomas C."/>
            <person name="van der Nest A."/>
            <person name="van Dijk A."/>
            <person name="van Heerden A."/>
            <person name="van Vuuren N."/>
            <person name="Yilmaz N."/>
            <person name="Duong T.A."/>
            <person name="van der Merwe N.A."/>
            <person name="Wingfield M.J."/>
            <person name="Wingfield B.D."/>
        </authorList>
    </citation>
    <scope>NUCLEOTIDE SEQUENCE [LARGE SCALE GENOMIC DNA]</scope>
    <source>
        <strain evidence="2 3">CMW 18167</strain>
    </source>
</reference>
<organism evidence="2 3">
    <name type="scientific">Paecilomyces lecythidis</name>
    <dbReference type="NCBI Taxonomy" id="3004212"/>
    <lineage>
        <taxon>Eukaryota</taxon>
        <taxon>Fungi</taxon>
        <taxon>Dikarya</taxon>
        <taxon>Ascomycota</taxon>
        <taxon>Pezizomycotina</taxon>
        <taxon>Eurotiomycetes</taxon>
        <taxon>Eurotiomycetidae</taxon>
        <taxon>Eurotiales</taxon>
        <taxon>Thermoascaceae</taxon>
        <taxon>Paecilomyces</taxon>
    </lineage>
</organism>
<dbReference type="Pfam" id="PF00561">
    <property type="entry name" value="Abhydrolase_1"/>
    <property type="match status" value="1"/>
</dbReference>
<dbReference type="PANTHER" id="PTHR43798:SF5">
    <property type="entry name" value="MONOACYLGLYCEROL LIPASE ABHD6"/>
    <property type="match status" value="1"/>
</dbReference>
<evidence type="ECO:0000259" key="1">
    <source>
        <dbReference type="Pfam" id="PF00561"/>
    </source>
</evidence>